<evidence type="ECO:0000313" key="1">
    <source>
        <dbReference type="EMBL" id="PON49356.1"/>
    </source>
</evidence>
<gene>
    <name evidence="1" type="ORF">TorRG33x02_317970</name>
</gene>
<dbReference type="Proteomes" id="UP000237000">
    <property type="component" value="Unassembled WGS sequence"/>
</dbReference>
<keyword evidence="2" id="KW-1185">Reference proteome</keyword>
<evidence type="ECO:0000313" key="2">
    <source>
        <dbReference type="Proteomes" id="UP000237000"/>
    </source>
</evidence>
<organism evidence="1 2">
    <name type="scientific">Trema orientale</name>
    <name type="common">Charcoal tree</name>
    <name type="synonym">Celtis orientalis</name>
    <dbReference type="NCBI Taxonomy" id="63057"/>
    <lineage>
        <taxon>Eukaryota</taxon>
        <taxon>Viridiplantae</taxon>
        <taxon>Streptophyta</taxon>
        <taxon>Embryophyta</taxon>
        <taxon>Tracheophyta</taxon>
        <taxon>Spermatophyta</taxon>
        <taxon>Magnoliopsida</taxon>
        <taxon>eudicotyledons</taxon>
        <taxon>Gunneridae</taxon>
        <taxon>Pentapetalae</taxon>
        <taxon>rosids</taxon>
        <taxon>fabids</taxon>
        <taxon>Rosales</taxon>
        <taxon>Cannabaceae</taxon>
        <taxon>Trema</taxon>
    </lineage>
</organism>
<accession>A0A2P5BKQ6</accession>
<reference evidence="2" key="1">
    <citation type="submission" date="2016-06" db="EMBL/GenBank/DDBJ databases">
        <title>Parallel loss of symbiosis genes in relatives of nitrogen-fixing non-legume Parasponia.</title>
        <authorList>
            <person name="Van Velzen R."/>
            <person name="Holmer R."/>
            <person name="Bu F."/>
            <person name="Rutten L."/>
            <person name="Van Zeijl A."/>
            <person name="Liu W."/>
            <person name="Santuari L."/>
            <person name="Cao Q."/>
            <person name="Sharma T."/>
            <person name="Shen D."/>
            <person name="Roswanjaya Y."/>
            <person name="Wardhani T."/>
            <person name="Kalhor M.S."/>
            <person name="Jansen J."/>
            <person name="Van den Hoogen J."/>
            <person name="Gungor B."/>
            <person name="Hartog M."/>
            <person name="Hontelez J."/>
            <person name="Verver J."/>
            <person name="Yang W.-C."/>
            <person name="Schijlen E."/>
            <person name="Repin R."/>
            <person name="Schilthuizen M."/>
            <person name="Schranz E."/>
            <person name="Heidstra R."/>
            <person name="Miyata K."/>
            <person name="Fedorova E."/>
            <person name="Kohlen W."/>
            <person name="Bisseling T."/>
            <person name="Smit S."/>
            <person name="Geurts R."/>
        </authorList>
    </citation>
    <scope>NUCLEOTIDE SEQUENCE [LARGE SCALE GENOMIC DNA]</scope>
    <source>
        <strain evidence="2">cv. RG33-2</strain>
    </source>
</reference>
<name>A0A2P5BKQ6_TREOI</name>
<comment type="caution">
    <text evidence="1">The sequence shown here is derived from an EMBL/GenBank/DDBJ whole genome shotgun (WGS) entry which is preliminary data.</text>
</comment>
<protein>
    <submittedName>
        <fullName evidence="1">Uncharacterized protein</fullName>
    </submittedName>
</protein>
<sequence>MTFEVVGCSPWAVEDRPVFHSHAVFCS</sequence>
<dbReference type="InParanoid" id="A0A2P5BKQ6"/>
<dbReference type="EMBL" id="JXTC01000503">
    <property type="protein sequence ID" value="PON49356.1"/>
    <property type="molecule type" value="Genomic_DNA"/>
</dbReference>
<dbReference type="AlphaFoldDB" id="A0A2P5BKQ6"/>
<proteinExistence type="predicted"/>